<dbReference type="EMBL" id="CAXAMM010020091">
    <property type="protein sequence ID" value="CAK9047270.1"/>
    <property type="molecule type" value="Genomic_DNA"/>
</dbReference>
<reference evidence="1 2" key="1">
    <citation type="submission" date="2024-02" db="EMBL/GenBank/DDBJ databases">
        <authorList>
            <person name="Chen Y."/>
            <person name="Shah S."/>
            <person name="Dougan E. K."/>
            <person name="Thang M."/>
            <person name="Chan C."/>
        </authorList>
    </citation>
    <scope>NUCLEOTIDE SEQUENCE [LARGE SCALE GENOMIC DNA]</scope>
</reference>
<dbReference type="Proteomes" id="UP001642464">
    <property type="component" value="Unassembled WGS sequence"/>
</dbReference>
<name>A0ABP0MAR5_9DINO</name>
<accession>A0ABP0MAR5</accession>
<organism evidence="1 2">
    <name type="scientific">Durusdinium trenchii</name>
    <dbReference type="NCBI Taxonomy" id="1381693"/>
    <lineage>
        <taxon>Eukaryota</taxon>
        <taxon>Sar</taxon>
        <taxon>Alveolata</taxon>
        <taxon>Dinophyceae</taxon>
        <taxon>Suessiales</taxon>
        <taxon>Symbiodiniaceae</taxon>
        <taxon>Durusdinium</taxon>
    </lineage>
</organism>
<sequence length="59" mass="5991">LLTNETAAAAAGLSPAEVIAILRPSTVTGSNSSGELAQFGDEDLDDNHLESVLVLLVPS</sequence>
<proteinExistence type="predicted"/>
<evidence type="ECO:0000313" key="1">
    <source>
        <dbReference type="EMBL" id="CAK9047270.1"/>
    </source>
</evidence>
<evidence type="ECO:0000313" key="2">
    <source>
        <dbReference type="Proteomes" id="UP001642464"/>
    </source>
</evidence>
<comment type="caution">
    <text evidence="1">The sequence shown here is derived from an EMBL/GenBank/DDBJ whole genome shotgun (WGS) entry which is preliminary data.</text>
</comment>
<gene>
    <name evidence="1" type="ORF">SCF082_LOCUS26504</name>
</gene>
<protein>
    <submittedName>
        <fullName evidence="1">Uncharacterized protein</fullName>
    </submittedName>
</protein>
<feature type="non-terminal residue" evidence="1">
    <location>
        <position position="1"/>
    </location>
</feature>
<keyword evidence="2" id="KW-1185">Reference proteome</keyword>
<feature type="non-terminal residue" evidence="1">
    <location>
        <position position="59"/>
    </location>
</feature>